<dbReference type="EMBL" id="LT629779">
    <property type="protein sequence ID" value="SDT34282.1"/>
    <property type="molecule type" value="Genomic_DNA"/>
</dbReference>
<dbReference type="Proteomes" id="UP000198751">
    <property type="component" value="Chromosome I"/>
</dbReference>
<dbReference type="OrthoDB" id="8576080at2"/>
<sequence>MVAPQAIGYLYPWDVLGDPAAPAWLGTAGVDRVALAAAYHSVRAGTPRHPDRRVVDARTAALYVPAGAAFADQALVPASAKGWTGTANSFAGAAAVVRGLGLPVDAWTVLTHSSAAGGNNPDLCVRNAFGEVYRYALCPSQPQVRTYAAALVAQVLAEGQPDGLVLEAIGPLGFGHQNQHEKTEGAEYSPRVQALLSLCFCTACIAACEARGLPVQEYRSQVRSAVLLAEDHTETPETAPGAADFLPLLDIRWDAAAALLDECLAAIDASGAAPRISLHASPDPWSTGPFVATASLRRSKLWPLMDQVTAVVACWGESDQGVAAVRALKAAAPQARVGAYVLALPPKRADAGHLAAEWESLAEAGADELHVYHLGLASTRRLGAIGGAVTMLRDDGALRQRDVR</sequence>
<organism evidence="1 2">
    <name type="scientific">Pseudarthrobacter equi</name>
    <dbReference type="NCBI Taxonomy" id="728066"/>
    <lineage>
        <taxon>Bacteria</taxon>
        <taxon>Bacillati</taxon>
        <taxon>Actinomycetota</taxon>
        <taxon>Actinomycetes</taxon>
        <taxon>Micrococcales</taxon>
        <taxon>Micrococcaceae</taxon>
        <taxon>Pseudarthrobacter</taxon>
    </lineage>
</organism>
<reference evidence="2" key="1">
    <citation type="submission" date="2016-10" db="EMBL/GenBank/DDBJ databases">
        <authorList>
            <person name="Varghese N."/>
            <person name="Submissions S."/>
        </authorList>
    </citation>
    <scope>NUCLEOTIDE SEQUENCE [LARGE SCALE GENOMIC DNA]</scope>
    <source>
        <strain evidence="2">IMMIB L-1606</strain>
    </source>
</reference>
<dbReference type="RefSeq" id="WP_091720661.1">
    <property type="nucleotide sequence ID" value="NZ_LT629779.1"/>
</dbReference>
<dbReference type="AlphaFoldDB" id="A0A1H1ZLG4"/>
<evidence type="ECO:0000313" key="1">
    <source>
        <dbReference type="EMBL" id="SDT34282.1"/>
    </source>
</evidence>
<protein>
    <submittedName>
        <fullName evidence="1">Uncharacterized protein</fullName>
    </submittedName>
</protein>
<proteinExistence type="predicted"/>
<keyword evidence="2" id="KW-1185">Reference proteome</keyword>
<name>A0A1H1ZLG4_9MICC</name>
<gene>
    <name evidence="1" type="ORF">SAMN04489743_2504</name>
</gene>
<evidence type="ECO:0000313" key="2">
    <source>
        <dbReference type="Proteomes" id="UP000198751"/>
    </source>
</evidence>
<accession>A0A1H1ZLG4</accession>